<evidence type="ECO:0000313" key="2">
    <source>
        <dbReference type="RefSeq" id="XP_048133997.1"/>
    </source>
</evidence>
<reference evidence="2" key="1">
    <citation type="submission" date="2025-08" db="UniProtKB">
        <authorList>
            <consortium name="RefSeq"/>
        </authorList>
    </citation>
    <scope>IDENTIFICATION</scope>
    <source>
        <tissue evidence="2">Leaf</tissue>
    </source>
</reference>
<keyword evidence="1" id="KW-1185">Reference proteome</keyword>
<dbReference type="PANTHER" id="PTHR24177">
    <property type="entry name" value="CASKIN"/>
    <property type="match status" value="1"/>
</dbReference>
<dbReference type="PANTHER" id="PTHR24177:SF472">
    <property type="entry name" value="PGG DOMAIN-CONTAINING PROTEIN"/>
    <property type="match status" value="1"/>
</dbReference>
<accession>A0ABM3HBP1</accession>
<dbReference type="Proteomes" id="UP000827889">
    <property type="component" value="Chromosome 4"/>
</dbReference>
<dbReference type="InterPro" id="IPR036770">
    <property type="entry name" value="Ankyrin_rpt-contain_sf"/>
</dbReference>
<dbReference type="SUPFAM" id="SSF48403">
    <property type="entry name" value="Ankyrin repeat"/>
    <property type="match status" value="1"/>
</dbReference>
<name>A0ABM3HBP1_9MYRT</name>
<evidence type="ECO:0000313" key="1">
    <source>
        <dbReference type="Proteomes" id="UP000827889"/>
    </source>
</evidence>
<organism evidence="1 2">
    <name type="scientific">Rhodamnia argentea</name>
    <dbReference type="NCBI Taxonomy" id="178133"/>
    <lineage>
        <taxon>Eukaryota</taxon>
        <taxon>Viridiplantae</taxon>
        <taxon>Streptophyta</taxon>
        <taxon>Embryophyta</taxon>
        <taxon>Tracheophyta</taxon>
        <taxon>Spermatophyta</taxon>
        <taxon>Magnoliopsida</taxon>
        <taxon>eudicotyledons</taxon>
        <taxon>Gunneridae</taxon>
        <taxon>Pentapetalae</taxon>
        <taxon>rosids</taxon>
        <taxon>malvids</taxon>
        <taxon>Myrtales</taxon>
        <taxon>Myrtaceae</taxon>
        <taxon>Myrtoideae</taxon>
        <taxon>Myrteae</taxon>
        <taxon>Australasian group</taxon>
        <taxon>Rhodamnia</taxon>
    </lineage>
</organism>
<dbReference type="RefSeq" id="XP_048133997.1">
    <property type="nucleotide sequence ID" value="XM_048278040.1"/>
</dbReference>
<proteinExistence type="predicted"/>
<protein>
    <submittedName>
        <fullName evidence="2">Uncharacterized protein LOC125314822</fullName>
    </submittedName>
</protein>
<gene>
    <name evidence="2" type="primary">LOC125314822</name>
</gene>
<sequence length="434" mass="49089">MATLKEDFEKLLEQKLDKLKSKVLPRAVVNETYRSLFEAVLKGDWKAMAKILDEDGTATTAKVMTIGSNHFAVLEVATMAAQDELVENLVQRFPGCCKDVNRSRALCYAARGGRIRIVKALVDKVNDKPEIIADALQFVLKFPPLQNEVIWYLARRTTSPPTGTLMVGLIFAGHLDVLLYLAGKYPGHLGSIEVRSFLEFLVLMNRYFRSGARLNFWEKSIYKCIPQCLVDTSLDNFKDANMDRAPFIERCRKLKLRHNCSLELAKRALAEMKSNMGAPKMLEGLLTSGIVLDAASRGVFEIVDLCLKHYPELMWDDTFAKELIKTVVKGRHVELFRLVNAHTPIRSLLDSLSMNVDLMDAVIEWSSKCVSPDVSGAAFVMQRELQWFQVSPLCLFPFLLRSLISIYTAKVYYFSEGSGSQQLSFFEMAESSRR</sequence>
<dbReference type="GeneID" id="125314822"/>
<dbReference type="Gene3D" id="1.25.40.20">
    <property type="entry name" value="Ankyrin repeat-containing domain"/>
    <property type="match status" value="1"/>
</dbReference>